<feature type="transmembrane region" description="Helical" evidence="4">
    <location>
        <begin position="6"/>
        <end position="27"/>
    </location>
</feature>
<proteinExistence type="inferred from homology"/>
<dbReference type="GO" id="GO:0010291">
    <property type="term" value="F:beta-carotene 3-hydroxylase activity"/>
    <property type="evidence" value="ECO:0007669"/>
    <property type="project" value="TreeGrafter"/>
</dbReference>
<dbReference type="GO" id="GO:0016119">
    <property type="term" value="P:carotene metabolic process"/>
    <property type="evidence" value="ECO:0007669"/>
    <property type="project" value="TreeGrafter"/>
</dbReference>
<dbReference type="PANTHER" id="PTHR31899:SF9">
    <property type="entry name" value="BETA-CAROTENE 3-HYDROXYLASE 1, CHLOROPLASTIC"/>
    <property type="match status" value="1"/>
</dbReference>
<dbReference type="InterPro" id="IPR045019">
    <property type="entry name" value="BETA-OHASE-like"/>
</dbReference>
<keyword evidence="2" id="KW-0125">Carotenoid biosynthesis</keyword>
<dbReference type="AlphaFoldDB" id="A0A1E5T7Y4"/>
<evidence type="ECO:0000256" key="3">
    <source>
        <dbReference type="ARBA" id="ARBA00023002"/>
    </source>
</evidence>
<dbReference type="Proteomes" id="UP000095552">
    <property type="component" value="Unassembled WGS sequence"/>
</dbReference>
<dbReference type="GO" id="GO:0016123">
    <property type="term" value="P:xanthophyll biosynthetic process"/>
    <property type="evidence" value="ECO:0007669"/>
    <property type="project" value="TreeGrafter"/>
</dbReference>
<keyword evidence="4" id="KW-0812">Transmembrane</keyword>
<evidence type="ECO:0000256" key="4">
    <source>
        <dbReference type="SAM" id="Phobius"/>
    </source>
</evidence>
<feature type="transmembrane region" description="Helical" evidence="4">
    <location>
        <begin position="73"/>
        <end position="91"/>
    </location>
</feature>
<keyword evidence="4" id="KW-1133">Transmembrane helix</keyword>
<organism evidence="6 7">
    <name type="scientific">Roseivirga misakiensis</name>
    <dbReference type="NCBI Taxonomy" id="1563681"/>
    <lineage>
        <taxon>Bacteria</taxon>
        <taxon>Pseudomonadati</taxon>
        <taxon>Bacteroidota</taxon>
        <taxon>Cytophagia</taxon>
        <taxon>Cytophagales</taxon>
        <taxon>Roseivirgaceae</taxon>
        <taxon>Roseivirga</taxon>
    </lineage>
</organism>
<name>A0A1E5T7Y4_9BACT</name>
<gene>
    <name evidence="6" type="ORF">BFP71_00345</name>
</gene>
<keyword evidence="3" id="KW-0560">Oxidoreductase</keyword>
<dbReference type="InterPro" id="IPR006694">
    <property type="entry name" value="Fatty_acid_hydroxylase"/>
</dbReference>
<dbReference type="EMBL" id="MDGQ01000002">
    <property type="protein sequence ID" value="OEK07490.1"/>
    <property type="molecule type" value="Genomic_DNA"/>
</dbReference>
<comment type="caution">
    <text evidence="6">The sequence shown here is derived from an EMBL/GenBank/DDBJ whole genome shotgun (WGS) entry which is preliminary data.</text>
</comment>
<dbReference type="STRING" id="1563681.BFP71_00345"/>
<evidence type="ECO:0000259" key="5">
    <source>
        <dbReference type="Pfam" id="PF04116"/>
    </source>
</evidence>
<evidence type="ECO:0000313" key="6">
    <source>
        <dbReference type="EMBL" id="OEK07490.1"/>
    </source>
</evidence>
<reference evidence="6 7" key="1">
    <citation type="submission" date="2016-08" db="EMBL/GenBank/DDBJ databases">
        <title>Draft genome of Fabibacter sp. strain SK-8.</title>
        <authorList>
            <person name="Wong S.-K."/>
            <person name="Hamasaki K."/>
            <person name="Yoshizawa S."/>
        </authorList>
    </citation>
    <scope>NUCLEOTIDE SEQUENCE [LARGE SCALE GENOMIC DNA]</scope>
    <source>
        <strain evidence="6 7">SK-8</strain>
    </source>
</reference>
<dbReference type="Pfam" id="PF04116">
    <property type="entry name" value="FA_hydroxylase"/>
    <property type="match status" value="1"/>
</dbReference>
<accession>A0A1E5T7Y4</accession>
<protein>
    <submittedName>
        <fullName evidence="6">Fatty acid hydroxylase</fullName>
    </submittedName>
</protein>
<dbReference type="OrthoDB" id="5243888at2"/>
<evidence type="ECO:0000313" key="7">
    <source>
        <dbReference type="Proteomes" id="UP000095552"/>
    </source>
</evidence>
<dbReference type="PANTHER" id="PTHR31899">
    <property type="entry name" value="BETA-CAROTENE 3-HYDROXYLASE 1, CHLOROPLASTIC"/>
    <property type="match status" value="1"/>
</dbReference>
<feature type="transmembrane region" description="Helical" evidence="4">
    <location>
        <begin position="48"/>
        <end position="67"/>
    </location>
</feature>
<evidence type="ECO:0000256" key="2">
    <source>
        <dbReference type="ARBA" id="ARBA00022746"/>
    </source>
</evidence>
<sequence>MVEAIGWSLLGFVLTEAFSWWMHKYIMHGVLWKIHKSHHEHTEGMFELNDVFVLIFGGSAVVLILLGVESFDYRFWIGCGISLYGTLYFILHDVLIHKRLKWFNRPKTKYLRAITKAHRAHHKTKEKDDAVSFGLFMIPREYFKEDGKER</sequence>
<dbReference type="RefSeq" id="WP_069833473.1">
    <property type="nucleotide sequence ID" value="NZ_MDGQ01000002.1"/>
</dbReference>
<comment type="similarity">
    <text evidence="1">Belongs to the sterol desaturase family.</text>
</comment>
<feature type="domain" description="Fatty acid hydroxylase" evidence="5">
    <location>
        <begin position="9"/>
        <end position="136"/>
    </location>
</feature>
<dbReference type="GO" id="GO:0005506">
    <property type="term" value="F:iron ion binding"/>
    <property type="evidence" value="ECO:0007669"/>
    <property type="project" value="InterPro"/>
</dbReference>
<evidence type="ECO:0000256" key="1">
    <source>
        <dbReference type="ARBA" id="ARBA00009324"/>
    </source>
</evidence>
<keyword evidence="4" id="KW-0472">Membrane</keyword>
<keyword evidence="7" id="KW-1185">Reference proteome</keyword>